<dbReference type="OrthoDB" id="9804867at2"/>
<dbReference type="eggNOG" id="COG3077">
    <property type="taxonomic scope" value="Bacteria"/>
</dbReference>
<dbReference type="EMBL" id="CP002541">
    <property type="protein sequence ID" value="ADY14251.1"/>
    <property type="molecule type" value="Genomic_DNA"/>
</dbReference>
<dbReference type="GO" id="GO:0000987">
    <property type="term" value="F:cis-regulatory region sequence-specific DNA binding"/>
    <property type="evidence" value="ECO:0007669"/>
    <property type="project" value="InterPro"/>
</dbReference>
<dbReference type="GO" id="GO:0015643">
    <property type="term" value="F:toxic substance binding"/>
    <property type="evidence" value="ECO:0007669"/>
    <property type="project" value="InterPro"/>
</dbReference>
<dbReference type="PIRSF" id="PIRSF003108">
    <property type="entry name" value="DinJ"/>
    <property type="match status" value="1"/>
</dbReference>
<keyword evidence="2" id="KW-1277">Toxin-antitoxin system</keyword>
<organism evidence="3 4">
    <name type="scientific">Sphaerochaeta globosa (strain ATCC BAA-1886 / DSM 22777 / Buddy)</name>
    <name type="common">Spirochaeta sp. (strain Buddy)</name>
    <dbReference type="NCBI Taxonomy" id="158189"/>
    <lineage>
        <taxon>Bacteria</taxon>
        <taxon>Pseudomonadati</taxon>
        <taxon>Spirochaetota</taxon>
        <taxon>Spirochaetia</taxon>
        <taxon>Spirochaetales</taxon>
        <taxon>Sphaerochaetaceae</taxon>
        <taxon>Sphaerochaeta</taxon>
    </lineage>
</organism>
<protein>
    <submittedName>
        <fullName evidence="3">Addiction module antitoxin, RelB/DinJ family</fullName>
    </submittedName>
</protein>
<name>F0RRS0_SPHGB</name>
<dbReference type="InterPro" id="IPR007337">
    <property type="entry name" value="RelB/DinJ"/>
</dbReference>
<evidence type="ECO:0000256" key="2">
    <source>
        <dbReference type="ARBA" id="ARBA00022649"/>
    </source>
</evidence>
<accession>F0RRS0</accession>
<dbReference type="RefSeq" id="WP_013608097.1">
    <property type="nucleotide sequence ID" value="NC_015152.1"/>
</dbReference>
<dbReference type="GO" id="GO:0006351">
    <property type="term" value="P:DNA-templated transcription"/>
    <property type="evidence" value="ECO:0007669"/>
    <property type="project" value="TreeGrafter"/>
</dbReference>
<dbReference type="NCBIfam" id="TIGR02384">
    <property type="entry name" value="RelB_DinJ"/>
    <property type="match status" value="1"/>
</dbReference>
<keyword evidence="4" id="KW-1185">Reference proteome</keyword>
<dbReference type="GO" id="GO:0044010">
    <property type="term" value="P:single-species biofilm formation"/>
    <property type="evidence" value="ECO:0007669"/>
    <property type="project" value="InterPro"/>
</dbReference>
<dbReference type="GO" id="GO:0006355">
    <property type="term" value="P:regulation of DNA-templated transcription"/>
    <property type="evidence" value="ECO:0007669"/>
    <property type="project" value="InterPro"/>
</dbReference>
<dbReference type="HOGENOM" id="CLU_154558_5_1_12"/>
<dbReference type="AlphaFoldDB" id="F0RRS0"/>
<evidence type="ECO:0000313" key="4">
    <source>
        <dbReference type="Proteomes" id="UP000008466"/>
    </source>
</evidence>
<dbReference type="Pfam" id="PF04221">
    <property type="entry name" value="RelB"/>
    <property type="match status" value="1"/>
</dbReference>
<reference evidence="4" key="1">
    <citation type="submission" date="2011-02" db="EMBL/GenBank/DDBJ databases">
        <title>Complete sequence of Spirochaeta sp. Buddy.</title>
        <authorList>
            <person name="Lucas S."/>
            <person name="Copeland A."/>
            <person name="Lapidus A."/>
            <person name="Cheng J.-F."/>
            <person name="Goodwin L."/>
            <person name="Pitluck S."/>
            <person name="Zeytun A."/>
            <person name="Detter J.C."/>
            <person name="Han C."/>
            <person name="Tapia R."/>
            <person name="Land M."/>
            <person name="Hauser L."/>
            <person name="Kyrpides N."/>
            <person name="Ivanova N."/>
            <person name="Mikhailova N."/>
            <person name="Pagani I."/>
            <person name="Ritalahti K.M."/>
            <person name="Loeffler F.E."/>
            <person name="Woyke T."/>
        </authorList>
    </citation>
    <scope>NUCLEOTIDE SEQUENCE [LARGE SCALE GENOMIC DNA]</scope>
    <source>
        <strain evidence="4">ATCC BAA-1886 / DSM 22777 / Buddy</strain>
    </source>
</reference>
<dbReference type="PANTHER" id="PTHR38781:SF1">
    <property type="entry name" value="ANTITOXIN DINJ-RELATED"/>
    <property type="match status" value="1"/>
</dbReference>
<dbReference type="Gene3D" id="1.10.1220.10">
    <property type="entry name" value="Met repressor-like"/>
    <property type="match status" value="1"/>
</dbReference>
<dbReference type="STRING" id="158189.SpiBuddy_2438"/>
<dbReference type="InterPro" id="IPR026262">
    <property type="entry name" value="DinJ"/>
</dbReference>
<evidence type="ECO:0000313" key="3">
    <source>
        <dbReference type="EMBL" id="ADY14251.1"/>
    </source>
</evidence>
<sequence length="87" mass="9467">MSGTITVRVNEKIKAEAQALYESIGLDMSTAINIFLLKSIDMNGIPFNVSKSFPNKETLAAMDDAENGKNLSGPYKSMKELKVALNV</sequence>
<comment type="similarity">
    <text evidence="1">Belongs to the RelB/DinJ antitoxin family.</text>
</comment>
<dbReference type="PANTHER" id="PTHR38781">
    <property type="entry name" value="ANTITOXIN DINJ-RELATED"/>
    <property type="match status" value="1"/>
</dbReference>
<dbReference type="KEGG" id="sbu:SpiBuddy_2438"/>
<dbReference type="Proteomes" id="UP000008466">
    <property type="component" value="Chromosome"/>
</dbReference>
<dbReference type="InterPro" id="IPR013321">
    <property type="entry name" value="Arc_rbn_hlx_hlx"/>
</dbReference>
<evidence type="ECO:0000256" key="1">
    <source>
        <dbReference type="ARBA" id="ARBA00010562"/>
    </source>
</evidence>
<gene>
    <name evidence="3" type="ordered locus">SpiBuddy_2438</name>
</gene>
<proteinExistence type="inferred from homology"/>